<protein>
    <submittedName>
        <fullName evidence="1">Uncharacterized protein</fullName>
    </submittedName>
</protein>
<evidence type="ECO:0000313" key="1">
    <source>
        <dbReference type="EMBL" id="KAK5956012.1"/>
    </source>
</evidence>
<reference evidence="1 2" key="1">
    <citation type="submission" date="2022-12" db="EMBL/GenBank/DDBJ databases">
        <title>Genomic features and morphological characterization of a novel Knufia sp. strain isolated from spacecraft assembly facility.</title>
        <authorList>
            <person name="Teixeira M."/>
            <person name="Chander A.M."/>
            <person name="Stajich J.E."/>
            <person name="Venkateswaran K."/>
        </authorList>
    </citation>
    <scope>NUCLEOTIDE SEQUENCE [LARGE SCALE GENOMIC DNA]</scope>
    <source>
        <strain evidence="1 2">FJI-L2-BK-P2</strain>
    </source>
</reference>
<dbReference type="EMBL" id="JAKLMC020000005">
    <property type="protein sequence ID" value="KAK5956012.1"/>
    <property type="molecule type" value="Genomic_DNA"/>
</dbReference>
<evidence type="ECO:0000313" key="2">
    <source>
        <dbReference type="Proteomes" id="UP001316803"/>
    </source>
</evidence>
<proteinExistence type="predicted"/>
<gene>
    <name evidence="1" type="ORF">OHC33_002585</name>
</gene>
<organism evidence="1 2">
    <name type="scientific">Knufia fluminis</name>
    <dbReference type="NCBI Taxonomy" id="191047"/>
    <lineage>
        <taxon>Eukaryota</taxon>
        <taxon>Fungi</taxon>
        <taxon>Dikarya</taxon>
        <taxon>Ascomycota</taxon>
        <taxon>Pezizomycotina</taxon>
        <taxon>Eurotiomycetes</taxon>
        <taxon>Chaetothyriomycetidae</taxon>
        <taxon>Chaetothyriales</taxon>
        <taxon>Trichomeriaceae</taxon>
        <taxon>Knufia</taxon>
    </lineage>
</organism>
<comment type="caution">
    <text evidence="1">The sequence shown here is derived from an EMBL/GenBank/DDBJ whole genome shotgun (WGS) entry which is preliminary data.</text>
</comment>
<dbReference type="AlphaFoldDB" id="A0AAN8I5T2"/>
<keyword evidence="2" id="KW-1185">Reference proteome</keyword>
<name>A0AAN8I5T2_9EURO</name>
<dbReference type="Proteomes" id="UP001316803">
    <property type="component" value="Unassembled WGS sequence"/>
</dbReference>
<sequence length="281" mass="32592">MAEPLHIPAELRMMILKYLLNFLTFEVQFTTSMIEPSRKVFRLNSTDNRTAEYYPHPIHYANRTIRQEIADMLWHRSTITVGLSALEKRSLPLALTSRIQHLSIDMEEYSTVLQDVSQPFINELHATITPAQVEVTGYGNLRTVHLGCAAWVRGGEAEVEESQRLVRLIYFKKPFELEITVPIYDEEKDHTHQTTVRYSSQSGIKHEGRPADENTMQLAQDVFEQLCLAHGSDQMIDDLQVEREDDHQVVKEDFADVKRVISKDRLEAFAEAWKLYFPEEE</sequence>
<accession>A0AAN8I5T2</accession>